<dbReference type="AlphaFoldDB" id="A0A9D5CRL0"/>
<evidence type="ECO:0000256" key="1">
    <source>
        <dbReference type="SAM" id="MobiDB-lite"/>
    </source>
</evidence>
<evidence type="ECO:0000313" key="3">
    <source>
        <dbReference type="Proteomes" id="UP001085076"/>
    </source>
</evidence>
<proteinExistence type="predicted"/>
<reference evidence="2" key="2">
    <citation type="journal article" date="2022" name="Hortic Res">
        <title>The genome of Dioscorea zingiberensis sheds light on the biosynthesis, origin and evolution of the medicinally important diosgenin saponins.</title>
        <authorList>
            <person name="Li Y."/>
            <person name="Tan C."/>
            <person name="Li Z."/>
            <person name="Guo J."/>
            <person name="Li S."/>
            <person name="Chen X."/>
            <person name="Wang C."/>
            <person name="Dai X."/>
            <person name="Yang H."/>
            <person name="Song W."/>
            <person name="Hou L."/>
            <person name="Xu J."/>
            <person name="Tong Z."/>
            <person name="Xu A."/>
            <person name="Yuan X."/>
            <person name="Wang W."/>
            <person name="Yang Q."/>
            <person name="Chen L."/>
            <person name="Sun Z."/>
            <person name="Wang K."/>
            <person name="Pan B."/>
            <person name="Chen J."/>
            <person name="Bao Y."/>
            <person name="Liu F."/>
            <person name="Qi X."/>
            <person name="Gang D.R."/>
            <person name="Wen J."/>
            <person name="Li J."/>
        </authorList>
    </citation>
    <scope>NUCLEOTIDE SEQUENCE</scope>
    <source>
        <strain evidence="2">Dzin_1.0</strain>
    </source>
</reference>
<protein>
    <submittedName>
        <fullName evidence="2">Uncharacterized protein</fullName>
    </submittedName>
</protein>
<sequence>MRSKSHFGLTASRGWFGVTPSPSSLFSSLSPRALFSSCPKNSKAERDLVFLPNHWLLSLQRSPEKRESPPLDNSSNPRDPPLFCSDLSTDLSPLTRLMPFLVVSRPNLSFVMRTQLKKEILDKLGLSAFPDKPTRPKDISAFFSKRCLPPSEEPISILESPLKLCAKLEPMQEDGGQCDTNAA</sequence>
<accession>A0A9D5CRL0</accession>
<evidence type="ECO:0000313" key="2">
    <source>
        <dbReference type="EMBL" id="KAJ0978530.1"/>
    </source>
</evidence>
<dbReference type="EMBL" id="JAGGNH010000003">
    <property type="protein sequence ID" value="KAJ0978530.1"/>
    <property type="molecule type" value="Genomic_DNA"/>
</dbReference>
<gene>
    <name evidence="2" type="ORF">J5N97_014004</name>
</gene>
<name>A0A9D5CRL0_9LILI</name>
<organism evidence="2 3">
    <name type="scientific">Dioscorea zingiberensis</name>
    <dbReference type="NCBI Taxonomy" id="325984"/>
    <lineage>
        <taxon>Eukaryota</taxon>
        <taxon>Viridiplantae</taxon>
        <taxon>Streptophyta</taxon>
        <taxon>Embryophyta</taxon>
        <taxon>Tracheophyta</taxon>
        <taxon>Spermatophyta</taxon>
        <taxon>Magnoliopsida</taxon>
        <taxon>Liliopsida</taxon>
        <taxon>Dioscoreales</taxon>
        <taxon>Dioscoreaceae</taxon>
        <taxon>Dioscorea</taxon>
    </lineage>
</organism>
<feature type="region of interest" description="Disordered" evidence="1">
    <location>
        <begin position="62"/>
        <end position="82"/>
    </location>
</feature>
<dbReference type="Proteomes" id="UP001085076">
    <property type="component" value="Miscellaneous, Linkage group lg03"/>
</dbReference>
<keyword evidence="3" id="KW-1185">Reference proteome</keyword>
<comment type="caution">
    <text evidence="2">The sequence shown here is derived from an EMBL/GenBank/DDBJ whole genome shotgun (WGS) entry which is preliminary data.</text>
</comment>
<reference evidence="2" key="1">
    <citation type="submission" date="2021-03" db="EMBL/GenBank/DDBJ databases">
        <authorList>
            <person name="Li Z."/>
            <person name="Yang C."/>
        </authorList>
    </citation>
    <scope>NUCLEOTIDE SEQUENCE</scope>
    <source>
        <strain evidence="2">Dzin_1.0</strain>
        <tissue evidence="2">Leaf</tissue>
    </source>
</reference>